<dbReference type="AlphaFoldDB" id="A0A182WAW1"/>
<organism evidence="8 9">
    <name type="scientific">Anopheles minimus</name>
    <dbReference type="NCBI Taxonomy" id="112268"/>
    <lineage>
        <taxon>Eukaryota</taxon>
        <taxon>Metazoa</taxon>
        <taxon>Ecdysozoa</taxon>
        <taxon>Arthropoda</taxon>
        <taxon>Hexapoda</taxon>
        <taxon>Insecta</taxon>
        <taxon>Pterygota</taxon>
        <taxon>Neoptera</taxon>
        <taxon>Endopterygota</taxon>
        <taxon>Diptera</taxon>
        <taxon>Nematocera</taxon>
        <taxon>Culicoidea</taxon>
        <taxon>Culicidae</taxon>
        <taxon>Anophelinae</taxon>
        <taxon>Anopheles</taxon>
    </lineage>
</organism>
<keyword evidence="6" id="KW-0539">Nucleus</keyword>
<feature type="region of interest" description="Disordered" evidence="7">
    <location>
        <begin position="121"/>
        <end position="169"/>
    </location>
</feature>
<feature type="region of interest" description="Disordered" evidence="7">
    <location>
        <begin position="312"/>
        <end position="332"/>
    </location>
</feature>
<dbReference type="Pfam" id="PF03371">
    <property type="entry name" value="PRP38"/>
    <property type="match status" value="1"/>
</dbReference>
<dbReference type="GO" id="GO:0005681">
    <property type="term" value="C:spliceosomal complex"/>
    <property type="evidence" value="ECO:0007669"/>
    <property type="project" value="UniProtKB-KW"/>
</dbReference>
<dbReference type="InterPro" id="IPR032057">
    <property type="entry name" value="DUF4799"/>
</dbReference>
<feature type="region of interest" description="Disordered" evidence="7">
    <location>
        <begin position="614"/>
        <end position="695"/>
    </location>
</feature>
<reference evidence="8" key="2">
    <citation type="submission" date="2020-05" db="UniProtKB">
        <authorList>
            <consortium name="EnsemblMetazoa"/>
        </authorList>
    </citation>
    <scope>IDENTIFICATION</scope>
    <source>
        <strain evidence="8">MINIMUS1</strain>
    </source>
</reference>
<dbReference type="InterPro" id="IPR005037">
    <property type="entry name" value="PRP38"/>
</dbReference>
<evidence type="ECO:0000256" key="5">
    <source>
        <dbReference type="ARBA" id="ARBA00023187"/>
    </source>
</evidence>
<evidence type="ECO:0000256" key="3">
    <source>
        <dbReference type="ARBA" id="ARBA00022664"/>
    </source>
</evidence>
<dbReference type="Proteomes" id="UP000075920">
    <property type="component" value="Unassembled WGS sequence"/>
</dbReference>
<evidence type="ECO:0000256" key="1">
    <source>
        <dbReference type="ARBA" id="ARBA00004123"/>
    </source>
</evidence>
<dbReference type="GO" id="GO:0006397">
    <property type="term" value="P:mRNA processing"/>
    <property type="evidence" value="ECO:0007669"/>
    <property type="project" value="UniProtKB-KW"/>
</dbReference>
<keyword evidence="3" id="KW-0507">mRNA processing</keyword>
<feature type="region of interest" description="Disordered" evidence="7">
    <location>
        <begin position="536"/>
        <end position="588"/>
    </location>
</feature>
<feature type="compositionally biased region" description="Low complexity" evidence="7">
    <location>
        <begin position="313"/>
        <end position="323"/>
    </location>
</feature>
<proteinExistence type="inferred from homology"/>
<name>A0A182WAW1_9DIPT</name>
<keyword evidence="4" id="KW-0747">Spliceosome</keyword>
<evidence type="ECO:0000256" key="2">
    <source>
        <dbReference type="ARBA" id="ARBA00006164"/>
    </source>
</evidence>
<dbReference type="PANTHER" id="PTHR23142">
    <property type="entry name" value="PRE-MRNA-SPLICING FACTOR 38A-RELATED"/>
    <property type="match status" value="1"/>
</dbReference>
<dbReference type="Pfam" id="PF16056">
    <property type="entry name" value="DUF4799"/>
    <property type="match status" value="1"/>
</dbReference>
<reference evidence="9" key="1">
    <citation type="submission" date="2013-03" db="EMBL/GenBank/DDBJ databases">
        <title>The Genome Sequence of Anopheles minimus MINIMUS1.</title>
        <authorList>
            <consortium name="The Broad Institute Genomics Platform"/>
            <person name="Neafsey D.E."/>
            <person name="Walton C."/>
            <person name="Walker B."/>
            <person name="Young S.K."/>
            <person name="Zeng Q."/>
            <person name="Gargeya S."/>
            <person name="Fitzgerald M."/>
            <person name="Haas B."/>
            <person name="Abouelleil A."/>
            <person name="Allen A.W."/>
            <person name="Alvarado L."/>
            <person name="Arachchi H.M."/>
            <person name="Berlin A.M."/>
            <person name="Chapman S.B."/>
            <person name="Gainer-Dewar J."/>
            <person name="Goldberg J."/>
            <person name="Griggs A."/>
            <person name="Gujja S."/>
            <person name="Hansen M."/>
            <person name="Howarth C."/>
            <person name="Imamovic A."/>
            <person name="Ireland A."/>
            <person name="Larimer J."/>
            <person name="McCowan C."/>
            <person name="Murphy C."/>
            <person name="Pearson M."/>
            <person name="Poon T.W."/>
            <person name="Priest M."/>
            <person name="Roberts A."/>
            <person name="Saif S."/>
            <person name="Shea T."/>
            <person name="Sisk P."/>
            <person name="Sykes S."/>
            <person name="Wortman J."/>
            <person name="Nusbaum C."/>
            <person name="Birren B."/>
        </authorList>
    </citation>
    <scope>NUCLEOTIDE SEQUENCE [LARGE SCALE GENOMIC DNA]</scope>
    <source>
        <strain evidence="9">MINIMUS1</strain>
    </source>
</reference>
<keyword evidence="9" id="KW-1185">Reference proteome</keyword>
<feature type="compositionally biased region" description="Basic residues" evidence="7">
    <location>
        <begin position="137"/>
        <end position="148"/>
    </location>
</feature>
<dbReference type="VEuPathDB" id="VectorBase:AMIN007489"/>
<dbReference type="STRING" id="112268.A0A182WAW1"/>
<evidence type="ECO:0000313" key="9">
    <source>
        <dbReference type="Proteomes" id="UP000075920"/>
    </source>
</evidence>
<accession>A0A182WAW1</accession>
<sequence>MLKWVVTRAPQTMCNEWQTHHDRPWRWNMDTRYPDQKIDFENNNNIHPSGTKICCEDTNTPYDHVNSKCADSATMTLTANASSNTRSSANLNNTASSFRYFLVNNHSSPLTMLRHPIGVGASRNTSPRCGAAYRRAAAQRRQRRRRLSSLHIREPSELASPSYRPADDPANDLSNDLLITPLPDRMTTVPVATTQWQEVLDIFSTEGEHYNEREIKTPERITSSNQSTTQLILFLDFQIMQLRSEFLVLLQVQRRRLLEVGKFRIQRIDVFPSYMNHGLYVPQVFLQLQVRIELIIPYLDDHDQQQYYEPECQQAQHHQQGTQPSNQASAPKKSAKQNNALPLWGNETSMNLNPLILANIQGSSYFKVSLFKLKTYHEVVDEIYYQVKHLEPWERGSRKTAGQTGMCGGVRGVGAGGIVSTAFCLLYKLYTLRLTRKQVNGLLTHGDSPYIRALGFMYLRYTQPPGDLFDWYEPYLVDEEEIDVKAGGGQIMTIGQMIRQWLTKLDWFSTLFPRIPVPIQKQIDSKLDQYARENGVSFADTQPDRGATAAGGKQTRGGPSGPSTNARGSGPATYTEERESARYERGVAVQSFKEKPVKRDMFDHCDRDARSSRYERYDDERHDRNRKDYRAKDYDRDWDRDRHREREREKDRYRERDRSRDHERSRDRDRDRKDRTRDRRSRSRERDYQRDRKHR</sequence>
<comment type="subcellular location">
    <subcellularLocation>
        <location evidence="1">Nucleus</location>
    </subcellularLocation>
</comment>
<feature type="compositionally biased region" description="Basic and acidic residues" evidence="7">
    <location>
        <begin position="684"/>
        <end position="695"/>
    </location>
</feature>
<dbReference type="EnsemblMetazoa" id="AMIN007489-RA">
    <property type="protein sequence ID" value="AMIN007489-PA"/>
    <property type="gene ID" value="AMIN007489"/>
</dbReference>
<dbReference type="GO" id="GO:0008380">
    <property type="term" value="P:RNA splicing"/>
    <property type="evidence" value="ECO:0007669"/>
    <property type="project" value="UniProtKB-KW"/>
</dbReference>
<evidence type="ECO:0000313" key="8">
    <source>
        <dbReference type="EnsemblMetazoa" id="AMIN007489-PA"/>
    </source>
</evidence>
<protein>
    <recommendedName>
        <fullName evidence="10">Pre-mRNA-splicing factor 38</fullName>
    </recommendedName>
</protein>
<evidence type="ECO:0000256" key="7">
    <source>
        <dbReference type="SAM" id="MobiDB-lite"/>
    </source>
</evidence>
<feature type="compositionally biased region" description="Basic and acidic residues" evidence="7">
    <location>
        <begin position="614"/>
        <end position="677"/>
    </location>
</feature>
<evidence type="ECO:0008006" key="10">
    <source>
        <dbReference type="Google" id="ProtNLM"/>
    </source>
</evidence>
<evidence type="ECO:0000256" key="4">
    <source>
        <dbReference type="ARBA" id="ARBA00022728"/>
    </source>
</evidence>
<keyword evidence="5" id="KW-0508">mRNA splicing</keyword>
<evidence type="ECO:0000256" key="6">
    <source>
        <dbReference type="ARBA" id="ARBA00023242"/>
    </source>
</evidence>
<feature type="compositionally biased region" description="Basic and acidic residues" evidence="7">
    <location>
        <begin position="575"/>
        <end position="585"/>
    </location>
</feature>
<comment type="similarity">
    <text evidence="2">Belongs to the PRP38 family.</text>
</comment>